<feature type="transmembrane region" description="Helical" evidence="1">
    <location>
        <begin position="62"/>
        <end position="82"/>
    </location>
</feature>
<evidence type="ECO:0000313" key="3">
    <source>
        <dbReference type="Proteomes" id="UP000178495"/>
    </source>
</evidence>
<reference evidence="2 3" key="1">
    <citation type="journal article" date="2016" name="Nat. Commun.">
        <title>Thousands of microbial genomes shed light on interconnected biogeochemical processes in an aquifer system.</title>
        <authorList>
            <person name="Anantharaman K."/>
            <person name="Brown C.T."/>
            <person name="Hug L.A."/>
            <person name="Sharon I."/>
            <person name="Castelle C.J."/>
            <person name="Probst A.J."/>
            <person name="Thomas B.C."/>
            <person name="Singh A."/>
            <person name="Wilkins M.J."/>
            <person name="Karaoz U."/>
            <person name="Brodie E.L."/>
            <person name="Williams K.H."/>
            <person name="Hubbard S.S."/>
            <person name="Banfield J.F."/>
        </authorList>
    </citation>
    <scope>NUCLEOTIDE SEQUENCE [LARGE SCALE GENOMIC DNA]</scope>
</reference>
<feature type="transmembrane region" description="Helical" evidence="1">
    <location>
        <begin position="7"/>
        <end position="25"/>
    </location>
</feature>
<sequence>MRWLARIVVVVVANALGLLAANQWVPNVRLEGSWSDIATIALLLAILNFAVKPVLKLVFGPVIVITLGFGLILVNASVLYLLDVLSKNLSIESVSSLIFASLIISFINFVFHLATKT</sequence>
<dbReference type="PANTHER" id="PTHR37309">
    <property type="entry name" value="SLR0284 PROTEIN"/>
    <property type="match status" value="1"/>
</dbReference>
<organism evidence="2 3">
    <name type="scientific">Candidatus Liptonbacteria bacterium RIFCSPLOWO2_01_FULL_56_20</name>
    <dbReference type="NCBI Taxonomy" id="1798652"/>
    <lineage>
        <taxon>Bacteria</taxon>
        <taxon>Candidatus Liptoniibacteriota</taxon>
    </lineage>
</organism>
<protein>
    <recommendedName>
        <fullName evidence="4">Phage holin family protein</fullName>
    </recommendedName>
</protein>
<keyword evidence="1" id="KW-1133">Transmembrane helix</keyword>
<keyword evidence="1" id="KW-0812">Transmembrane</keyword>
<feature type="transmembrane region" description="Helical" evidence="1">
    <location>
        <begin position="37"/>
        <end position="55"/>
    </location>
</feature>
<proteinExistence type="predicted"/>
<dbReference type="Pfam" id="PF04020">
    <property type="entry name" value="Phage_holin_4_2"/>
    <property type="match status" value="1"/>
</dbReference>
<gene>
    <name evidence="2" type="ORF">A3A43_02445</name>
</gene>
<name>A0A1G2CJJ4_9BACT</name>
<accession>A0A1G2CJJ4</accession>
<evidence type="ECO:0000313" key="2">
    <source>
        <dbReference type="EMBL" id="OGZ00831.1"/>
    </source>
</evidence>
<feature type="transmembrane region" description="Helical" evidence="1">
    <location>
        <begin position="94"/>
        <end position="114"/>
    </location>
</feature>
<dbReference type="InterPro" id="IPR007165">
    <property type="entry name" value="Phage_holin_4_2"/>
</dbReference>
<dbReference type="AlphaFoldDB" id="A0A1G2CJJ4"/>
<keyword evidence="1" id="KW-0472">Membrane</keyword>
<evidence type="ECO:0000256" key="1">
    <source>
        <dbReference type="SAM" id="Phobius"/>
    </source>
</evidence>
<evidence type="ECO:0008006" key="4">
    <source>
        <dbReference type="Google" id="ProtNLM"/>
    </source>
</evidence>
<dbReference type="STRING" id="1798652.A3A43_02445"/>
<comment type="caution">
    <text evidence="2">The sequence shown here is derived from an EMBL/GenBank/DDBJ whole genome shotgun (WGS) entry which is preliminary data.</text>
</comment>
<dbReference type="Proteomes" id="UP000178495">
    <property type="component" value="Unassembled WGS sequence"/>
</dbReference>
<dbReference type="EMBL" id="MHLC01000026">
    <property type="protein sequence ID" value="OGZ00831.1"/>
    <property type="molecule type" value="Genomic_DNA"/>
</dbReference>
<dbReference type="PANTHER" id="PTHR37309:SF1">
    <property type="entry name" value="SLR0284 PROTEIN"/>
    <property type="match status" value="1"/>
</dbReference>